<gene>
    <name evidence="1" type="ORF">DS832_08040</name>
</gene>
<evidence type="ECO:0000313" key="2">
    <source>
        <dbReference type="Proteomes" id="UP000284822"/>
    </source>
</evidence>
<protein>
    <submittedName>
        <fullName evidence="1">Uncharacterized protein</fullName>
    </submittedName>
</protein>
<dbReference type="AlphaFoldDB" id="A0A3R7CK40"/>
<accession>A0A3R7CK40</accession>
<sequence>MNTYFAIIFHNQTQYGYANIKITNQLLSLKQYLGFQWKRPIQIDLSQINQIESRNFLGATTINLKYQDKTYILFDNGLGVKEYLTDKLLKT</sequence>
<reference evidence="1 2" key="1">
    <citation type="submission" date="2018-07" db="EMBL/GenBank/DDBJ databases">
        <title>Genome sequences of six Lactobacillus spp. isolated from bumble bee guts.</title>
        <authorList>
            <person name="Motta E.V.S."/>
            <person name="Moran N.A."/>
        </authorList>
    </citation>
    <scope>NUCLEOTIDE SEQUENCE [LARGE SCALE GENOMIC DNA]</scope>
    <source>
        <strain evidence="1 2">LV-8.1</strain>
    </source>
</reference>
<evidence type="ECO:0000313" key="1">
    <source>
        <dbReference type="EMBL" id="RHW45062.1"/>
    </source>
</evidence>
<name>A0A3R7CK40_9LACO</name>
<comment type="caution">
    <text evidence="1">The sequence shown here is derived from an EMBL/GenBank/DDBJ whole genome shotgun (WGS) entry which is preliminary data.</text>
</comment>
<dbReference type="EMBL" id="QOCS01000022">
    <property type="protein sequence ID" value="RHW45062.1"/>
    <property type="molecule type" value="Genomic_DNA"/>
</dbReference>
<proteinExistence type="predicted"/>
<organism evidence="1 2">
    <name type="scientific">Bombilactobacillus bombi</name>
    <dbReference type="NCBI Taxonomy" id="1303590"/>
    <lineage>
        <taxon>Bacteria</taxon>
        <taxon>Bacillati</taxon>
        <taxon>Bacillota</taxon>
        <taxon>Bacilli</taxon>
        <taxon>Lactobacillales</taxon>
        <taxon>Lactobacillaceae</taxon>
        <taxon>Bombilactobacillus</taxon>
    </lineage>
</organism>
<dbReference type="Proteomes" id="UP000284822">
    <property type="component" value="Unassembled WGS sequence"/>
</dbReference>